<dbReference type="InterPro" id="IPR034660">
    <property type="entry name" value="DinB/YfiT-like"/>
</dbReference>
<dbReference type="InterPro" id="IPR024775">
    <property type="entry name" value="DinB-like"/>
</dbReference>
<feature type="domain" description="DinB-like" evidence="1">
    <location>
        <begin position="38"/>
        <end position="188"/>
    </location>
</feature>
<dbReference type="SUPFAM" id="SSF109854">
    <property type="entry name" value="DinB/YfiT-like putative metalloenzymes"/>
    <property type="match status" value="1"/>
</dbReference>
<protein>
    <submittedName>
        <fullName evidence="2">Putative damage-inducible protein DinB</fullName>
    </submittedName>
</protein>
<dbReference type="Pfam" id="PF12867">
    <property type="entry name" value="DinB_2"/>
    <property type="match status" value="1"/>
</dbReference>
<dbReference type="Proteomes" id="UP000590442">
    <property type="component" value="Unassembled WGS sequence"/>
</dbReference>
<evidence type="ECO:0000313" key="2">
    <source>
        <dbReference type="EMBL" id="NJB72468.1"/>
    </source>
</evidence>
<keyword evidence="3" id="KW-1185">Reference proteome</keyword>
<evidence type="ECO:0000313" key="3">
    <source>
        <dbReference type="Proteomes" id="UP000590442"/>
    </source>
</evidence>
<name>A0A846QWY0_9FLAO</name>
<gene>
    <name evidence="2" type="ORF">GGR42_002959</name>
</gene>
<organism evidence="2 3">
    <name type="scientific">Saonia flava</name>
    <dbReference type="NCBI Taxonomy" id="523696"/>
    <lineage>
        <taxon>Bacteria</taxon>
        <taxon>Pseudomonadati</taxon>
        <taxon>Bacteroidota</taxon>
        <taxon>Flavobacteriia</taxon>
        <taxon>Flavobacteriales</taxon>
        <taxon>Flavobacteriaceae</taxon>
        <taxon>Saonia</taxon>
    </lineage>
</organism>
<dbReference type="Gene3D" id="1.20.120.450">
    <property type="entry name" value="dinb family like domain"/>
    <property type="match status" value="1"/>
</dbReference>
<dbReference type="AlphaFoldDB" id="A0A846QWY0"/>
<comment type="caution">
    <text evidence="2">The sequence shown here is derived from an EMBL/GenBank/DDBJ whole genome shotgun (WGS) entry which is preliminary data.</text>
</comment>
<evidence type="ECO:0000259" key="1">
    <source>
        <dbReference type="Pfam" id="PF12867"/>
    </source>
</evidence>
<dbReference type="EMBL" id="JAATJJ010000002">
    <property type="protein sequence ID" value="NJB72468.1"/>
    <property type="molecule type" value="Genomic_DNA"/>
</dbReference>
<dbReference type="RefSeq" id="WP_167965509.1">
    <property type="nucleotide sequence ID" value="NZ_JAATJJ010000002.1"/>
</dbReference>
<reference evidence="2 3" key="1">
    <citation type="submission" date="2020-03" db="EMBL/GenBank/DDBJ databases">
        <title>Genomic Encyclopedia of Type Strains, Phase IV (KMG-IV): sequencing the most valuable type-strain genomes for metagenomic binning, comparative biology and taxonomic classification.</title>
        <authorList>
            <person name="Goeker M."/>
        </authorList>
    </citation>
    <scope>NUCLEOTIDE SEQUENCE [LARGE SCALE GENOMIC DNA]</scope>
    <source>
        <strain evidence="2 3">DSM 29762</strain>
    </source>
</reference>
<accession>A0A846QWY0</accession>
<proteinExistence type="predicted"/>
<sequence>MNRRFLLGLIGLSPLTLLASKAPTFDNPLVDILIKRWKKSKEYTLAVLDAMPEDNLEYSPSQEQMSFAQHFMHLGYTNNVFIGIMMDSKTYPDFNDLMEAEFFLERPDPINLFQPDHLEERDSTTNKKIVSDYVISTFDYVISSLGKINDESLARAENKEKPWFLEGHTNLDLILRGESHTAHHRAQAISYLRMNGIRPPGYSKLNTL</sequence>